<sequence length="447" mass="54055">MEISKDFVLDYLNEKLEKTKEIYKTENYSFNIDDINICNKDKNFMEMIRYYTYEIFKSRNLNKYLELENYKFKADPNVTLIKIFKFKENDTFEFKIPFNILSKDFLFGDEDEILGEYLVGMKLNELRDYVPNFVYTYMLSNENIIHSLNNLNEFYKTFDKSNYSIIMEYIEGIQFTEFLDGEKFDITDVINILLQVTLALNAVNQHFEFIHNDLTSDNIIIRRLKKEKIISYKVLLNGKLVKINLKTYFNVKIIDFGLSKISFNYNNKIYKYNPYNSRNTKSDDIYKLFEYAYYSPYGSSYIESIYEYIENNLYKSYDEILYYIIYESEFKKYLDFSDLMKSSNYNQCLIKNGGNPKITKNLNIKINDIYNIIKNHMKEYVYNEDITYIEFEDIFLENTKYITLRTNFKLSEIQQEDIHQILINIYDQKFSDILHEYIIKLVKEFSM</sequence>
<evidence type="ECO:0000313" key="2">
    <source>
        <dbReference type="EMBL" id="QBK85111.1"/>
    </source>
</evidence>
<feature type="domain" description="Protein kinase" evidence="1">
    <location>
        <begin position="50"/>
        <end position="438"/>
    </location>
</feature>
<organism evidence="2">
    <name type="scientific">Pithovirus LCDPAC02</name>
    <dbReference type="NCBI Taxonomy" id="2506601"/>
    <lineage>
        <taxon>Viruses</taxon>
        <taxon>Pithoviruses</taxon>
    </lineage>
</organism>
<dbReference type="EMBL" id="MK500303">
    <property type="protein sequence ID" value="QBK85111.1"/>
    <property type="molecule type" value="Genomic_DNA"/>
</dbReference>
<gene>
    <name evidence="2" type="ORF">LCDPAC02_03100</name>
</gene>
<name>A0A481YPC6_9VIRU</name>
<dbReference type="SUPFAM" id="SSF56112">
    <property type="entry name" value="Protein kinase-like (PK-like)"/>
    <property type="match status" value="1"/>
</dbReference>
<dbReference type="InterPro" id="IPR000719">
    <property type="entry name" value="Prot_kinase_dom"/>
</dbReference>
<dbReference type="InterPro" id="IPR008266">
    <property type="entry name" value="Tyr_kinase_AS"/>
</dbReference>
<keyword evidence="2" id="KW-0418">Kinase</keyword>
<dbReference type="GO" id="GO:0005524">
    <property type="term" value="F:ATP binding"/>
    <property type="evidence" value="ECO:0007669"/>
    <property type="project" value="InterPro"/>
</dbReference>
<dbReference type="GO" id="GO:0072354">
    <property type="term" value="F:histone H3T3 kinase activity"/>
    <property type="evidence" value="ECO:0007669"/>
    <property type="project" value="TreeGrafter"/>
</dbReference>
<dbReference type="PROSITE" id="PS50011">
    <property type="entry name" value="PROTEIN_KINASE_DOM"/>
    <property type="match status" value="1"/>
</dbReference>
<dbReference type="PROSITE" id="PS00109">
    <property type="entry name" value="PROTEIN_KINASE_TYR"/>
    <property type="match status" value="1"/>
</dbReference>
<dbReference type="GO" id="GO:0035556">
    <property type="term" value="P:intracellular signal transduction"/>
    <property type="evidence" value="ECO:0007669"/>
    <property type="project" value="TreeGrafter"/>
</dbReference>
<reference evidence="2" key="1">
    <citation type="journal article" date="2019" name="MBio">
        <title>Virus Genomes from Deep Sea Sediments Expand the Ocean Megavirome and Support Independent Origins of Viral Gigantism.</title>
        <authorList>
            <person name="Backstrom D."/>
            <person name="Yutin N."/>
            <person name="Jorgensen S.L."/>
            <person name="Dharamshi J."/>
            <person name="Homa F."/>
            <person name="Zaremba-Niedwiedzka K."/>
            <person name="Spang A."/>
            <person name="Wolf Y.I."/>
            <person name="Koonin E.V."/>
            <person name="Ettema T.J."/>
        </authorList>
    </citation>
    <scope>NUCLEOTIDE SEQUENCE</scope>
</reference>
<dbReference type="Pfam" id="PF07714">
    <property type="entry name" value="PK_Tyr_Ser-Thr"/>
    <property type="match status" value="1"/>
</dbReference>
<dbReference type="PANTHER" id="PTHR24419">
    <property type="entry name" value="INTERLEUKIN-1 RECEPTOR-ASSOCIATED KINASE"/>
    <property type="match status" value="1"/>
</dbReference>
<evidence type="ECO:0000259" key="1">
    <source>
        <dbReference type="PROSITE" id="PS50011"/>
    </source>
</evidence>
<dbReference type="PANTHER" id="PTHR24419:SF18">
    <property type="entry name" value="SERINE_THREONINE-PROTEIN KINASE HASPIN"/>
    <property type="match status" value="1"/>
</dbReference>
<accession>A0A481YPC6</accession>
<keyword evidence="2" id="KW-0808">Transferase</keyword>
<proteinExistence type="predicted"/>
<dbReference type="Gene3D" id="1.10.510.10">
    <property type="entry name" value="Transferase(Phosphotransferase) domain 1"/>
    <property type="match status" value="1"/>
</dbReference>
<dbReference type="InterPro" id="IPR001245">
    <property type="entry name" value="Ser-Thr/Tyr_kinase_cat_dom"/>
</dbReference>
<protein>
    <submittedName>
        <fullName evidence="2">Serine/threonine protein kinase</fullName>
    </submittedName>
</protein>
<keyword evidence="2" id="KW-0723">Serine/threonine-protein kinase</keyword>
<dbReference type="InterPro" id="IPR011009">
    <property type="entry name" value="Kinase-like_dom_sf"/>
</dbReference>